<dbReference type="Proteomes" id="UP000735302">
    <property type="component" value="Unassembled WGS sequence"/>
</dbReference>
<comment type="caution">
    <text evidence="1">The sequence shown here is derived from an EMBL/GenBank/DDBJ whole genome shotgun (WGS) entry which is preliminary data.</text>
</comment>
<protein>
    <submittedName>
        <fullName evidence="1">Uncharacterized protein</fullName>
    </submittedName>
</protein>
<proteinExistence type="predicted"/>
<organism evidence="1 2">
    <name type="scientific">Plakobranchus ocellatus</name>
    <dbReference type="NCBI Taxonomy" id="259542"/>
    <lineage>
        <taxon>Eukaryota</taxon>
        <taxon>Metazoa</taxon>
        <taxon>Spiralia</taxon>
        <taxon>Lophotrochozoa</taxon>
        <taxon>Mollusca</taxon>
        <taxon>Gastropoda</taxon>
        <taxon>Heterobranchia</taxon>
        <taxon>Euthyneura</taxon>
        <taxon>Panpulmonata</taxon>
        <taxon>Sacoglossa</taxon>
        <taxon>Placobranchoidea</taxon>
        <taxon>Plakobranchidae</taxon>
        <taxon>Plakobranchus</taxon>
    </lineage>
</organism>
<dbReference type="AlphaFoldDB" id="A0AAV4E0H3"/>
<gene>
    <name evidence="1" type="ORF">PoB_007629700</name>
</gene>
<sequence>MKTGDTFTTGIAKTCAAAKANERQMERNDLTYGSSSLDFALANVRRKAFNRITIALTLRPFLDHKQQNVSLFWTEHVGTAYFATP</sequence>
<keyword evidence="2" id="KW-1185">Reference proteome</keyword>
<accession>A0AAV4E0H3</accession>
<reference evidence="1 2" key="1">
    <citation type="journal article" date="2021" name="Elife">
        <title>Chloroplast acquisition without the gene transfer in kleptoplastic sea slugs, Plakobranchus ocellatus.</title>
        <authorList>
            <person name="Maeda T."/>
            <person name="Takahashi S."/>
            <person name="Yoshida T."/>
            <person name="Shimamura S."/>
            <person name="Takaki Y."/>
            <person name="Nagai Y."/>
            <person name="Toyoda A."/>
            <person name="Suzuki Y."/>
            <person name="Arimoto A."/>
            <person name="Ishii H."/>
            <person name="Satoh N."/>
            <person name="Nishiyama T."/>
            <person name="Hasebe M."/>
            <person name="Maruyama T."/>
            <person name="Minagawa J."/>
            <person name="Obokata J."/>
            <person name="Shigenobu S."/>
        </authorList>
    </citation>
    <scope>NUCLEOTIDE SEQUENCE [LARGE SCALE GENOMIC DNA]</scope>
</reference>
<evidence type="ECO:0000313" key="2">
    <source>
        <dbReference type="Proteomes" id="UP000735302"/>
    </source>
</evidence>
<dbReference type="EMBL" id="BLXT01008499">
    <property type="protein sequence ID" value="GFO49792.1"/>
    <property type="molecule type" value="Genomic_DNA"/>
</dbReference>
<evidence type="ECO:0000313" key="1">
    <source>
        <dbReference type="EMBL" id="GFO49792.1"/>
    </source>
</evidence>
<name>A0AAV4E0H3_9GAST</name>